<dbReference type="Proteomes" id="UP000245962">
    <property type="component" value="Unassembled WGS sequence"/>
</dbReference>
<dbReference type="EMBL" id="QEHR01000031">
    <property type="protein sequence ID" value="PVW11313.1"/>
    <property type="molecule type" value="Genomic_DNA"/>
</dbReference>
<sequence>MTLNTSVSIKYETDFGECISQVTGTDLCLQHDILLVLTYGCGILFFLLLIFSKRNIKKTEKI</sequence>
<evidence type="ECO:0000256" key="1">
    <source>
        <dbReference type="SAM" id="Phobius"/>
    </source>
</evidence>
<keyword evidence="3" id="KW-1185">Reference proteome</keyword>
<proteinExistence type="predicted"/>
<organism evidence="2 3">
    <name type="scientific">Marixanthomonas spongiae</name>
    <dbReference type="NCBI Taxonomy" id="2174845"/>
    <lineage>
        <taxon>Bacteria</taxon>
        <taxon>Pseudomonadati</taxon>
        <taxon>Bacteroidota</taxon>
        <taxon>Flavobacteriia</taxon>
        <taxon>Flavobacteriales</taxon>
        <taxon>Flavobacteriaceae</taxon>
        <taxon>Marixanthomonas</taxon>
    </lineage>
</organism>
<keyword evidence="1" id="KW-0812">Transmembrane</keyword>
<comment type="caution">
    <text evidence="2">The sequence shown here is derived from an EMBL/GenBank/DDBJ whole genome shotgun (WGS) entry which is preliminary data.</text>
</comment>
<feature type="transmembrane region" description="Helical" evidence="1">
    <location>
        <begin position="33"/>
        <end position="51"/>
    </location>
</feature>
<keyword evidence="1" id="KW-1133">Transmembrane helix</keyword>
<reference evidence="2 3" key="1">
    <citation type="submission" date="2018-04" db="EMBL/GenBank/DDBJ databases">
        <title>Marixanthomonas spongiae HN-E44 sp. nov., isolated from a marine sponge.</title>
        <authorList>
            <person name="Luo L."/>
            <person name="Zhuang L."/>
        </authorList>
    </citation>
    <scope>NUCLEOTIDE SEQUENCE [LARGE SCALE GENOMIC DNA]</scope>
    <source>
        <strain evidence="2 3">HN-E44</strain>
    </source>
</reference>
<evidence type="ECO:0000313" key="2">
    <source>
        <dbReference type="EMBL" id="PVW11313.1"/>
    </source>
</evidence>
<keyword evidence="1" id="KW-0472">Membrane</keyword>
<name>A0A2U0HR16_9FLAO</name>
<protein>
    <submittedName>
        <fullName evidence="2">Uncharacterized protein</fullName>
    </submittedName>
</protein>
<dbReference type="AlphaFoldDB" id="A0A2U0HR16"/>
<gene>
    <name evidence="2" type="ORF">DDV96_15805</name>
</gene>
<accession>A0A2U0HR16</accession>
<evidence type="ECO:0000313" key="3">
    <source>
        <dbReference type="Proteomes" id="UP000245962"/>
    </source>
</evidence>